<dbReference type="EMBL" id="JAAIUV010000011">
    <property type="protein sequence ID" value="NEX78918.1"/>
    <property type="molecule type" value="Genomic_DNA"/>
</dbReference>
<dbReference type="RefSeq" id="WP_163251456.1">
    <property type="nucleotide sequence ID" value="NZ_JAAIUV010000011.1"/>
</dbReference>
<name>A0A6B3TQT6_9BACI</name>
<evidence type="ECO:0000313" key="2">
    <source>
        <dbReference type="Proteomes" id="UP000481621"/>
    </source>
</evidence>
<accession>A0A6B3TQT6</accession>
<comment type="caution">
    <text evidence="1">The sequence shown here is derived from an EMBL/GenBank/DDBJ whole genome shotgun (WGS) entry which is preliminary data.</text>
</comment>
<protein>
    <submittedName>
        <fullName evidence="1">Pullulanase</fullName>
    </submittedName>
</protein>
<keyword evidence="2" id="KW-1185">Reference proteome</keyword>
<dbReference type="Proteomes" id="UP000481621">
    <property type="component" value="Unassembled WGS sequence"/>
</dbReference>
<sequence>MKIIGHTVEKLEDPFGLLTGERYEFFLDLEVDEEDELYSEKGVGLRVLFGIEENQGKIINYHFYEKGNDEVLDFALEEDEENMVLNYCKANAIEK</sequence>
<dbReference type="AlphaFoldDB" id="A0A6B3TQT6"/>
<gene>
    <name evidence="1" type="ORF">G4Z05_08465</name>
</gene>
<dbReference type="InterPro" id="IPR045424">
    <property type="entry name" value="DUF6509"/>
</dbReference>
<reference evidence="1" key="1">
    <citation type="submission" date="2020-02" db="EMBL/GenBank/DDBJ databases">
        <title>Bacillus sedimentmangrovi sp. nov., isolated from sediment of the mangrove ecosystem.</title>
        <authorList>
            <person name="Liu G."/>
        </authorList>
    </citation>
    <scope>NUCLEOTIDE SEQUENCE [LARGE SCALE GENOMIC DNA]</scope>
    <source>
        <strain evidence="1">SgZ-7</strain>
    </source>
</reference>
<organism evidence="1 2">
    <name type="scientific">Neobacillus thermocopriae</name>
    <dbReference type="NCBI Taxonomy" id="1215031"/>
    <lineage>
        <taxon>Bacteria</taxon>
        <taxon>Bacillati</taxon>
        <taxon>Bacillota</taxon>
        <taxon>Bacilli</taxon>
        <taxon>Bacillales</taxon>
        <taxon>Bacillaceae</taxon>
        <taxon>Neobacillus</taxon>
    </lineage>
</organism>
<proteinExistence type="predicted"/>
<evidence type="ECO:0000313" key="1">
    <source>
        <dbReference type="EMBL" id="NEX78918.1"/>
    </source>
</evidence>
<dbReference type="Pfam" id="PF20119">
    <property type="entry name" value="DUF6509"/>
    <property type="match status" value="1"/>
</dbReference>